<sequence>ETGNAIRYSLDSADHVMGLIEGVVNNRGRNTTNGDDDDGVDGILLSASAIWERDYGPIPYRSIYWRAVNGSIRGYSPLSPDPSQTIITPVSGSPGCYREQGLRSQQTIRTFCDQSPDHVRHQLDQPTHDILSTRFIDNGETRYFMTRSHSGKNENMIQPSTRDLNRSGSVFVEIGSSSIQDVLESTRARLSSSDLAMAVLEIGHDRHYQSA</sequence>
<accession>A0A0H5QS77</accession>
<evidence type="ECO:0000313" key="1">
    <source>
        <dbReference type="EMBL" id="CRZ04426.1"/>
    </source>
</evidence>
<reference evidence="1" key="1">
    <citation type="submission" date="2015-04" db="EMBL/GenBank/DDBJ databases">
        <title>The genome sequence of the plant pathogenic Rhizarian Plasmodiophora brassicae reveals insights in its biotrophic life cycle and the origin of chitin synthesis.</title>
        <authorList>
            <person name="Schwelm A."/>
            <person name="Fogelqvist J."/>
            <person name="Knaust A."/>
            <person name="Julke S."/>
            <person name="Lilja T."/>
            <person name="Dhandapani V."/>
            <person name="Bonilla-Rosso G."/>
            <person name="Karlsson M."/>
            <person name="Shevchenko A."/>
            <person name="Choi S.R."/>
            <person name="Kim H.G."/>
            <person name="Park J.Y."/>
            <person name="Lim Y.P."/>
            <person name="Ludwig-Muller J."/>
            <person name="Dixelius C."/>
        </authorList>
    </citation>
    <scope>NUCLEOTIDE SEQUENCE</scope>
    <source>
        <tissue evidence="1">Potato root galls</tissue>
    </source>
</reference>
<dbReference type="EMBL" id="HACM01003984">
    <property type="protein sequence ID" value="CRZ04426.1"/>
    <property type="molecule type" value="Transcribed_RNA"/>
</dbReference>
<protein>
    <submittedName>
        <fullName evidence="1">Uncharacterized protein</fullName>
    </submittedName>
</protein>
<dbReference type="AlphaFoldDB" id="A0A0H5QS77"/>
<feature type="non-terminal residue" evidence="1">
    <location>
        <position position="211"/>
    </location>
</feature>
<feature type="non-terminal residue" evidence="1">
    <location>
        <position position="1"/>
    </location>
</feature>
<name>A0A0H5QS77_9EUKA</name>
<proteinExistence type="predicted"/>
<organism evidence="1">
    <name type="scientific">Spongospora subterranea</name>
    <dbReference type="NCBI Taxonomy" id="70186"/>
    <lineage>
        <taxon>Eukaryota</taxon>
        <taxon>Sar</taxon>
        <taxon>Rhizaria</taxon>
        <taxon>Endomyxa</taxon>
        <taxon>Phytomyxea</taxon>
        <taxon>Plasmodiophorida</taxon>
        <taxon>Plasmodiophoridae</taxon>
        <taxon>Spongospora</taxon>
    </lineage>
</organism>